<proteinExistence type="predicted"/>
<name>A0A7J8DIE0_ROUAE</name>
<accession>A0A7J8DIE0</accession>
<evidence type="ECO:0000313" key="3">
    <source>
        <dbReference type="Proteomes" id="UP000593571"/>
    </source>
</evidence>
<evidence type="ECO:0000313" key="2">
    <source>
        <dbReference type="EMBL" id="KAF6422672.1"/>
    </source>
</evidence>
<feature type="compositionally biased region" description="Basic and acidic residues" evidence="1">
    <location>
        <begin position="30"/>
        <end position="43"/>
    </location>
</feature>
<evidence type="ECO:0000256" key="1">
    <source>
        <dbReference type="SAM" id="MobiDB-lite"/>
    </source>
</evidence>
<reference evidence="2 3" key="1">
    <citation type="journal article" date="2020" name="Nature">
        <title>Six reference-quality genomes reveal evolution of bat adaptations.</title>
        <authorList>
            <person name="Jebb D."/>
            <person name="Huang Z."/>
            <person name="Pippel M."/>
            <person name="Hughes G.M."/>
            <person name="Lavrichenko K."/>
            <person name="Devanna P."/>
            <person name="Winkler S."/>
            <person name="Jermiin L.S."/>
            <person name="Skirmuntt E.C."/>
            <person name="Katzourakis A."/>
            <person name="Burkitt-Gray L."/>
            <person name="Ray D.A."/>
            <person name="Sullivan K.A.M."/>
            <person name="Roscito J.G."/>
            <person name="Kirilenko B.M."/>
            <person name="Davalos L.M."/>
            <person name="Corthals A.P."/>
            <person name="Power M.L."/>
            <person name="Jones G."/>
            <person name="Ransome R.D."/>
            <person name="Dechmann D.K.N."/>
            <person name="Locatelli A.G."/>
            <person name="Puechmaille S.J."/>
            <person name="Fedrigo O."/>
            <person name="Jarvis E.D."/>
            <person name="Hiller M."/>
            <person name="Vernes S.C."/>
            <person name="Myers E.W."/>
            <person name="Teeling E.C."/>
        </authorList>
    </citation>
    <scope>NUCLEOTIDE SEQUENCE [LARGE SCALE GENOMIC DNA]</scope>
    <source>
        <strain evidence="2">MRouAeg1</strain>
        <tissue evidence="2">Muscle</tissue>
    </source>
</reference>
<feature type="region of interest" description="Disordered" evidence="1">
    <location>
        <begin position="73"/>
        <end position="147"/>
    </location>
</feature>
<organism evidence="2 3">
    <name type="scientific">Rousettus aegyptiacus</name>
    <name type="common">Egyptian fruit bat</name>
    <name type="synonym">Pteropus aegyptiacus</name>
    <dbReference type="NCBI Taxonomy" id="9407"/>
    <lineage>
        <taxon>Eukaryota</taxon>
        <taxon>Metazoa</taxon>
        <taxon>Chordata</taxon>
        <taxon>Craniata</taxon>
        <taxon>Vertebrata</taxon>
        <taxon>Euteleostomi</taxon>
        <taxon>Mammalia</taxon>
        <taxon>Eutheria</taxon>
        <taxon>Laurasiatheria</taxon>
        <taxon>Chiroptera</taxon>
        <taxon>Yinpterochiroptera</taxon>
        <taxon>Pteropodoidea</taxon>
        <taxon>Pteropodidae</taxon>
        <taxon>Rousettinae</taxon>
        <taxon>Rousettus</taxon>
    </lineage>
</organism>
<keyword evidence="3" id="KW-1185">Reference proteome</keyword>
<dbReference type="EMBL" id="JACASE010000012">
    <property type="protein sequence ID" value="KAF6422672.1"/>
    <property type="molecule type" value="Genomic_DNA"/>
</dbReference>
<comment type="caution">
    <text evidence="2">The sequence shown here is derived from an EMBL/GenBank/DDBJ whole genome shotgun (WGS) entry which is preliminary data.</text>
</comment>
<gene>
    <name evidence="2" type="ORF">HJG63_008514</name>
</gene>
<dbReference type="Proteomes" id="UP000593571">
    <property type="component" value="Unassembled WGS sequence"/>
</dbReference>
<protein>
    <submittedName>
        <fullName evidence="2">Uncharacterized protein</fullName>
    </submittedName>
</protein>
<sequence>MFIIVPGTVLGAGDTPVNKTGRLPSQSWSSRKDAGQQRSHPREGSAAAERAGERLLGRAPLWLGASLQGGGGGVGWGGSPPGLGASCMPGDSESNGSEKTHVIKEETLGHQARVSGPDLALQPGSRPEEVTPVQCPEHRGDPSGRGRIFRAGAPARARAGRLPHISEAAGSPWDAPSPASVLSLCARSRQGCWKVLWEPLRGWAWRVI</sequence>
<feature type="compositionally biased region" description="Basic and acidic residues" evidence="1">
    <location>
        <begin position="96"/>
        <end position="108"/>
    </location>
</feature>
<feature type="region of interest" description="Disordered" evidence="1">
    <location>
        <begin position="1"/>
        <end position="50"/>
    </location>
</feature>
<dbReference type="AlphaFoldDB" id="A0A7J8DIE0"/>